<dbReference type="OrthoDB" id="9780488at2"/>
<dbReference type="Proteomes" id="UP000197032">
    <property type="component" value="Unassembled WGS sequence"/>
</dbReference>
<protein>
    <submittedName>
        <fullName evidence="2">Radical SAM protein</fullName>
    </submittedName>
</protein>
<comment type="caution">
    <text evidence="2">The sequence shown here is derived from an EMBL/GenBank/DDBJ whole genome shotgun (WGS) entry which is preliminary data.</text>
</comment>
<feature type="domain" description="DUF2344" evidence="1">
    <location>
        <begin position="3"/>
        <end position="190"/>
    </location>
</feature>
<dbReference type="InterPro" id="IPR018768">
    <property type="entry name" value="DUF2344"/>
</dbReference>
<dbReference type="RefSeq" id="WP_088554491.1">
    <property type="nucleotide sequence ID" value="NZ_BDGJ01000126.1"/>
</dbReference>
<dbReference type="NCBIfam" id="TIGR03936">
    <property type="entry name" value="sam_1_link_chp"/>
    <property type="match status" value="1"/>
</dbReference>
<accession>A0A1Z5HUW3</accession>
<organism evidence="2 3">
    <name type="scientific">Calderihabitans maritimus</name>
    <dbReference type="NCBI Taxonomy" id="1246530"/>
    <lineage>
        <taxon>Bacteria</taxon>
        <taxon>Bacillati</taxon>
        <taxon>Bacillota</taxon>
        <taxon>Clostridia</taxon>
        <taxon>Neomoorellales</taxon>
        <taxon>Calderihabitantaceae</taxon>
        <taxon>Calderihabitans</taxon>
    </lineage>
</organism>
<keyword evidence="3" id="KW-1185">Reference proteome</keyword>
<reference evidence="3" key="1">
    <citation type="journal article" date="2017" name="Appl. Environ. Microbiol.">
        <title>Genomic analysis of Calderihabitans maritimus KKC1, a thermophilic hydrogenogenic carboxydotrophic bacterium isolated from marine sediment.</title>
        <authorList>
            <person name="Omae K."/>
            <person name="Yoneda Y."/>
            <person name="Fukuyama Y."/>
            <person name="Yoshida T."/>
            <person name="Sako Y."/>
        </authorList>
    </citation>
    <scope>NUCLEOTIDE SEQUENCE [LARGE SCALE GENOMIC DNA]</scope>
    <source>
        <strain evidence="3">KKC1</strain>
    </source>
</reference>
<dbReference type="AlphaFoldDB" id="A0A1Z5HUW3"/>
<evidence type="ECO:0000313" key="3">
    <source>
        <dbReference type="Proteomes" id="UP000197032"/>
    </source>
</evidence>
<dbReference type="Pfam" id="PF10105">
    <property type="entry name" value="DUF2344"/>
    <property type="match status" value="1"/>
</dbReference>
<dbReference type="EMBL" id="BDGJ01000126">
    <property type="protein sequence ID" value="GAW93329.1"/>
    <property type="molecule type" value="Genomic_DNA"/>
</dbReference>
<evidence type="ECO:0000259" key="1">
    <source>
        <dbReference type="Pfam" id="PF10105"/>
    </source>
</evidence>
<sequence>MQRLRIEFTKEKLAKFLSHLELLKVFERAMRRGAIPLSFTRGFHPHPRISFGPALAVGITSSREYMDVELKRRIPVSQFKEKLQQQLPQGIVVRKVEEIPLKATALMAVINCAVYQVRGEVDKLLTEKEFEEAIKSLLARNYIPVERETKKGVKRKNIREGIYCLTGSLVNRCFNVHMKVATGSGDNVRPEEVVHALAQELEGKAQLSVLSIHREALYVKEGDNYLSPMEVV</sequence>
<gene>
    <name evidence="2" type="ORF">KKC1_24660</name>
</gene>
<evidence type="ECO:0000313" key="2">
    <source>
        <dbReference type="EMBL" id="GAW93329.1"/>
    </source>
</evidence>
<proteinExistence type="predicted"/>
<name>A0A1Z5HUW3_9FIRM</name>